<dbReference type="CDD" id="cd00338">
    <property type="entry name" value="Ser_Recombinase"/>
    <property type="match status" value="1"/>
</dbReference>
<evidence type="ECO:0000313" key="9">
    <source>
        <dbReference type="EMBL" id="KKP66485.1"/>
    </source>
</evidence>
<dbReference type="InterPro" id="IPR036162">
    <property type="entry name" value="Resolvase-like_N_sf"/>
</dbReference>
<comment type="caution">
    <text evidence="9">The sequence shown here is derived from an EMBL/GenBank/DDBJ whole genome shotgun (WGS) entry which is preliminary data.</text>
</comment>
<proteinExistence type="predicted"/>
<evidence type="ECO:0000256" key="5">
    <source>
        <dbReference type="PROSITE-ProRule" id="PRU10137"/>
    </source>
</evidence>
<dbReference type="PANTHER" id="PTHR30461:SF23">
    <property type="entry name" value="DNA RECOMBINASE-RELATED"/>
    <property type="match status" value="1"/>
</dbReference>
<dbReference type="SUPFAM" id="SSF53041">
    <property type="entry name" value="Resolvase-like"/>
    <property type="match status" value="1"/>
</dbReference>
<name>A0A0G0DTY8_9BACT</name>
<evidence type="ECO:0000259" key="8">
    <source>
        <dbReference type="PROSITE" id="PS51737"/>
    </source>
</evidence>
<dbReference type="GO" id="GO:0003677">
    <property type="term" value="F:DNA binding"/>
    <property type="evidence" value="ECO:0007669"/>
    <property type="project" value="UniProtKB-KW"/>
</dbReference>
<dbReference type="GO" id="GO:0000150">
    <property type="term" value="F:DNA strand exchange activity"/>
    <property type="evidence" value="ECO:0007669"/>
    <property type="project" value="InterPro"/>
</dbReference>
<evidence type="ECO:0000259" key="7">
    <source>
        <dbReference type="PROSITE" id="PS51736"/>
    </source>
</evidence>
<dbReference type="AlphaFoldDB" id="A0A0G0DTY8"/>
<dbReference type="GO" id="GO:0015074">
    <property type="term" value="P:DNA integration"/>
    <property type="evidence" value="ECO:0007669"/>
    <property type="project" value="UniProtKB-KW"/>
</dbReference>
<reference evidence="9 10" key="1">
    <citation type="journal article" date="2015" name="Nature">
        <title>rRNA introns, odd ribosomes, and small enigmatic genomes across a large radiation of phyla.</title>
        <authorList>
            <person name="Brown C.T."/>
            <person name="Hug L.A."/>
            <person name="Thomas B.C."/>
            <person name="Sharon I."/>
            <person name="Castelle C.J."/>
            <person name="Singh A."/>
            <person name="Wilkins M.J."/>
            <person name="Williams K.H."/>
            <person name="Banfield J.F."/>
        </authorList>
    </citation>
    <scope>NUCLEOTIDE SEQUENCE [LARGE SCALE GENOMIC DNA]</scope>
</reference>
<gene>
    <name evidence="9" type="ORF">UR64_C0006G0012</name>
</gene>
<dbReference type="PROSITE" id="PS00397">
    <property type="entry name" value="RECOMBINASES_1"/>
    <property type="match status" value="1"/>
</dbReference>
<dbReference type="InterPro" id="IPR038109">
    <property type="entry name" value="DNA_bind_recomb_sf"/>
</dbReference>
<dbReference type="PANTHER" id="PTHR30461">
    <property type="entry name" value="DNA-INVERTASE FROM LAMBDOID PROPHAGE"/>
    <property type="match status" value="1"/>
</dbReference>
<dbReference type="InterPro" id="IPR050639">
    <property type="entry name" value="SSR_resolvase"/>
</dbReference>
<dbReference type="Pfam" id="PF00239">
    <property type="entry name" value="Resolvase"/>
    <property type="match status" value="1"/>
</dbReference>
<accession>A0A0G0DTY8</accession>
<dbReference type="PROSITE" id="PS51736">
    <property type="entry name" value="RECOMBINASES_3"/>
    <property type="match status" value="1"/>
</dbReference>
<feature type="active site" description="O-(5'-phospho-DNA)-serine intermediate" evidence="4 5">
    <location>
        <position position="20"/>
    </location>
</feature>
<organism evidence="9 10">
    <name type="scientific">Candidatus Nomurabacteria bacterium GW2011_GWE1_35_16</name>
    <dbReference type="NCBI Taxonomy" id="1618761"/>
    <lineage>
        <taxon>Bacteria</taxon>
        <taxon>Candidatus Nomuraibacteriota</taxon>
    </lineage>
</organism>
<dbReference type="InterPro" id="IPR006118">
    <property type="entry name" value="Recombinase_CS"/>
</dbReference>
<keyword evidence="3" id="KW-0233">DNA recombination</keyword>
<protein>
    <submittedName>
        <fullName evidence="9">Cassette chromosome recombinase B</fullName>
    </submittedName>
</protein>
<feature type="domain" description="Recombinase" evidence="8">
    <location>
        <begin position="166"/>
        <end position="284"/>
    </location>
</feature>
<dbReference type="PROSITE" id="PS51737">
    <property type="entry name" value="RECOMBINASE_DNA_BIND"/>
    <property type="match status" value="1"/>
</dbReference>
<dbReference type="SMART" id="SM00857">
    <property type="entry name" value="Resolvase"/>
    <property type="match status" value="1"/>
</dbReference>
<evidence type="ECO:0000313" key="10">
    <source>
        <dbReference type="Proteomes" id="UP000034952"/>
    </source>
</evidence>
<evidence type="ECO:0000256" key="1">
    <source>
        <dbReference type="ARBA" id="ARBA00022908"/>
    </source>
</evidence>
<dbReference type="InterPro" id="IPR006119">
    <property type="entry name" value="Resolv_N"/>
</dbReference>
<keyword evidence="1" id="KW-0229">DNA integration</keyword>
<feature type="domain" description="Resolvase/invertase-type recombinase catalytic" evidence="7">
    <location>
        <begin position="12"/>
        <end position="159"/>
    </location>
</feature>
<dbReference type="Gene3D" id="3.40.50.1390">
    <property type="entry name" value="Resolvase, N-terminal catalytic domain"/>
    <property type="match status" value="1"/>
</dbReference>
<dbReference type="Gene3D" id="3.90.1750.20">
    <property type="entry name" value="Putative Large Serine Recombinase, Chain B, Domain 2"/>
    <property type="match status" value="1"/>
</dbReference>
<evidence type="ECO:0000256" key="2">
    <source>
        <dbReference type="ARBA" id="ARBA00023125"/>
    </source>
</evidence>
<feature type="coiled-coil region" evidence="6">
    <location>
        <begin position="405"/>
        <end position="432"/>
    </location>
</feature>
<keyword evidence="2" id="KW-0238">DNA-binding</keyword>
<evidence type="ECO:0000256" key="6">
    <source>
        <dbReference type="SAM" id="Coils"/>
    </source>
</evidence>
<sequence length="526" mass="61807">MNKEKEEIKKKIAVIYCRVSTQDQADKGLSIEEQERLCKEKAEQAGYSILAIIKDEGKSGGSLKRAGMQQLMKLSIEKKIDAVFTVHSDRIARNTENYLYLRALFRNNDVELFFIQLPNLDDSAGSKMMDSMFAIVNQYQRDITSDKVTMTMEGKARLGYFPALAPLGYKNITRLDPTVERAGQKIVVKDPEVAPLVKKGFELYATGNFSVYDITDILYEKGLRTKYGKKLTYSRLYDVLRNPFYIGEVHWGKVHLKEGKHEHLMDKELFYSVQRLLTMKNGHLCRRRKYQWLLSGFLRCHTHQCRYTAEYHLNKRIGYYHCTNRNGCGKYVEVNKLESMIEDKFKEIEFSQKFIDLVIEKVKSVFYERRKLYDDKRKSLINQKTVFELKRKSAEDKLLANVITDDDFRRIKEEINEELESLNKRTIELEKERRINMDVAQEVLNLSRNIYDTYSKAPHNLKRHLLAFFWEKFEIKDEVIIKSYPSLLFAELLKLEQAFYKKPNRENPYESKGFSTIINSTALSSR</sequence>
<dbReference type="Pfam" id="PF07508">
    <property type="entry name" value="Recombinase"/>
    <property type="match status" value="1"/>
</dbReference>
<evidence type="ECO:0000256" key="3">
    <source>
        <dbReference type="ARBA" id="ARBA00023172"/>
    </source>
</evidence>
<dbReference type="Proteomes" id="UP000034952">
    <property type="component" value="Unassembled WGS sequence"/>
</dbReference>
<keyword evidence="6" id="KW-0175">Coiled coil</keyword>
<evidence type="ECO:0000256" key="4">
    <source>
        <dbReference type="PIRSR" id="PIRSR606118-50"/>
    </source>
</evidence>
<dbReference type="EMBL" id="LBPY01000006">
    <property type="protein sequence ID" value="KKP66485.1"/>
    <property type="molecule type" value="Genomic_DNA"/>
</dbReference>
<dbReference type="InterPro" id="IPR011109">
    <property type="entry name" value="DNA_bind_recombinase_dom"/>
</dbReference>